<evidence type="ECO:0000259" key="1">
    <source>
        <dbReference type="PROSITE" id="PS51746"/>
    </source>
</evidence>
<dbReference type="GO" id="GO:0005758">
    <property type="term" value="C:mitochondrial intermembrane space"/>
    <property type="evidence" value="ECO:0007669"/>
    <property type="project" value="EnsemblFungi"/>
</dbReference>
<accession>A0A1D2VBP5</accession>
<dbReference type="SMART" id="SM00332">
    <property type="entry name" value="PP2Cc"/>
    <property type="match status" value="1"/>
</dbReference>
<dbReference type="AlphaFoldDB" id="A0A1D2VBP5"/>
<evidence type="ECO:0000313" key="3">
    <source>
        <dbReference type="Proteomes" id="UP000095038"/>
    </source>
</evidence>
<proteinExistence type="predicted"/>
<sequence length="642" mass="72187">MGLLAIQSNAINQHLKYRTLHCLAQRRFLSQLLSKDHPVHRMRRPSIRIAIASSILMFSYYLNTSFDLSFLNPTDYFKKNVIYSDTPANSNNNSNNNNSGTTLFTSFSIRNDSNSSNINSTASNAYFSTYSNSQKDYNKQSIDLLSDDQFLNILRKHEESFNINRNNGVLRYDISQLPSNNPVEDDRSEKIVQIPYNDNDNNKNSNNVMDWMLWGIYDGHAGWTTSNYLKNHLLDTIINELSVAYLEKSSSPSSPSSPPPPFPSAYQIKNFESPSHLSNSIDTAIKLGFLISDDILINKNIQSLFSISDKNLRTSTAAELLMPALSGSCGLVSFYDSNSKLLKIAVTGDSRAILGSFDDNWTVEALSIDQTGSNPHEAQRIRHAHPGEKNVISRGRVLGSLEPTRAFGDARYKWTSDLQDKITKNFFGRKYSENLKTPPYVTAEPVIQSKKIDPKTHKFLVLATDGLYELLSNEEIAGLVIRWMQRKNFNNIQSSVSKSNSSSASKLGWNLLHPFSSNTSAENIKQLPNVTDVTDKEQSAFLKPPFRSKSDNKLQNEIFLDDENCATHLIRNALTNCNTKNIDQGKMLLSVPSPWSRRYRDDLTVTVIFFGDQDSISHKINIDGKIESNLEATKGGRSSPKL</sequence>
<gene>
    <name evidence="2" type="ORF">ASCRUDRAFT_77455</name>
</gene>
<dbReference type="RefSeq" id="XP_020045363.1">
    <property type="nucleotide sequence ID" value="XM_020193868.1"/>
</dbReference>
<name>A0A1D2VBP5_9ASCO</name>
<dbReference type="InterPro" id="IPR036457">
    <property type="entry name" value="PPM-type-like_dom_sf"/>
</dbReference>
<dbReference type="Pfam" id="PF00481">
    <property type="entry name" value="PP2C"/>
    <property type="match status" value="1"/>
</dbReference>
<dbReference type="SUPFAM" id="SSF81606">
    <property type="entry name" value="PP2C-like"/>
    <property type="match status" value="1"/>
</dbReference>
<dbReference type="InParanoid" id="A0A1D2VBP5"/>
<feature type="domain" description="PPM-type phosphatase" evidence="1">
    <location>
        <begin position="171"/>
        <end position="610"/>
    </location>
</feature>
<dbReference type="PANTHER" id="PTHR13832:SF792">
    <property type="entry name" value="GM14286P"/>
    <property type="match status" value="1"/>
</dbReference>
<evidence type="ECO:0000313" key="2">
    <source>
        <dbReference type="EMBL" id="ODV59056.1"/>
    </source>
</evidence>
<dbReference type="GeneID" id="30967504"/>
<dbReference type="PANTHER" id="PTHR13832">
    <property type="entry name" value="PROTEIN PHOSPHATASE 2C"/>
    <property type="match status" value="1"/>
</dbReference>
<dbReference type="PROSITE" id="PS51746">
    <property type="entry name" value="PPM_2"/>
    <property type="match status" value="1"/>
</dbReference>
<keyword evidence="3" id="KW-1185">Reference proteome</keyword>
<dbReference type="STRING" id="1344418.A0A1D2VBP5"/>
<dbReference type="GO" id="GO:0004741">
    <property type="term" value="F:[pyruvate dehydrogenase (acetyl-transferring)]-phosphatase activity"/>
    <property type="evidence" value="ECO:0007669"/>
    <property type="project" value="EnsemblFungi"/>
</dbReference>
<dbReference type="InterPro" id="IPR015655">
    <property type="entry name" value="PP2C"/>
</dbReference>
<protein>
    <submittedName>
        <fullName evidence="2">Protein serine/threonine phosphatase 2C</fullName>
    </submittedName>
</protein>
<dbReference type="Gene3D" id="3.60.40.10">
    <property type="entry name" value="PPM-type phosphatase domain"/>
    <property type="match status" value="1"/>
</dbReference>
<dbReference type="GO" id="GO:0005777">
    <property type="term" value="C:peroxisome"/>
    <property type="evidence" value="ECO:0007669"/>
    <property type="project" value="EnsemblFungi"/>
</dbReference>
<dbReference type="FunCoup" id="A0A1D2VBP5">
    <property type="interactions" value="576"/>
</dbReference>
<dbReference type="CDD" id="cd00143">
    <property type="entry name" value="PP2Cc"/>
    <property type="match status" value="1"/>
</dbReference>
<dbReference type="InterPro" id="IPR001932">
    <property type="entry name" value="PPM-type_phosphatase-like_dom"/>
</dbReference>
<dbReference type="EMBL" id="KV454488">
    <property type="protein sequence ID" value="ODV59056.1"/>
    <property type="molecule type" value="Genomic_DNA"/>
</dbReference>
<dbReference type="Proteomes" id="UP000095038">
    <property type="component" value="Unassembled WGS sequence"/>
</dbReference>
<reference evidence="3" key="1">
    <citation type="submission" date="2016-05" db="EMBL/GenBank/DDBJ databases">
        <title>Comparative genomics of biotechnologically important yeasts.</title>
        <authorList>
            <consortium name="DOE Joint Genome Institute"/>
            <person name="Riley R."/>
            <person name="Haridas S."/>
            <person name="Wolfe K.H."/>
            <person name="Lopes M.R."/>
            <person name="Hittinger C.T."/>
            <person name="Goker M."/>
            <person name="Salamov A."/>
            <person name="Wisecaver J."/>
            <person name="Long T.M."/>
            <person name="Aerts A.L."/>
            <person name="Barry K."/>
            <person name="Choi C."/>
            <person name="Clum A."/>
            <person name="Coughlan A.Y."/>
            <person name="Deshpande S."/>
            <person name="Douglass A.P."/>
            <person name="Hanson S.J."/>
            <person name="Klenk H.-P."/>
            <person name="Labutti K."/>
            <person name="Lapidus A."/>
            <person name="Lindquist E."/>
            <person name="Lipzen A."/>
            <person name="Meier-Kolthoff J.P."/>
            <person name="Ohm R.A."/>
            <person name="Otillar R.P."/>
            <person name="Pangilinan J."/>
            <person name="Peng Y."/>
            <person name="Rokas A."/>
            <person name="Rosa C.A."/>
            <person name="Scheuner C."/>
            <person name="Sibirny A.A."/>
            <person name="Slot J.C."/>
            <person name="Stielow J.B."/>
            <person name="Sun H."/>
            <person name="Kurtzman C.P."/>
            <person name="Blackwell M."/>
            <person name="Grigoriev I.V."/>
            <person name="Jeffries T.W."/>
        </authorList>
    </citation>
    <scope>NUCLEOTIDE SEQUENCE [LARGE SCALE GENOMIC DNA]</scope>
    <source>
        <strain evidence="3">DSM 1968</strain>
    </source>
</reference>
<organism evidence="2 3">
    <name type="scientific">Ascoidea rubescens DSM 1968</name>
    <dbReference type="NCBI Taxonomy" id="1344418"/>
    <lineage>
        <taxon>Eukaryota</taxon>
        <taxon>Fungi</taxon>
        <taxon>Dikarya</taxon>
        <taxon>Ascomycota</taxon>
        <taxon>Saccharomycotina</taxon>
        <taxon>Saccharomycetes</taxon>
        <taxon>Ascoideaceae</taxon>
        <taxon>Ascoidea</taxon>
    </lineage>
</organism>
<dbReference type="OrthoDB" id="420076at2759"/>